<dbReference type="PANTHER" id="PTHR30201:SF2">
    <property type="entry name" value="2-(5''-TRIPHOSPHORIBOSYL)-3'-DEPHOSPHOCOENZYME-A SYNTHASE"/>
    <property type="match status" value="1"/>
</dbReference>
<keyword evidence="4" id="KW-0547">Nucleotide-binding</keyword>
<evidence type="ECO:0000256" key="2">
    <source>
        <dbReference type="ARBA" id="ARBA00012074"/>
    </source>
</evidence>
<accession>A0A0M5IKC7</accession>
<sequence length="292" mass="31136">MNKQPKTHPGPRFFPRPIDRPSPRSIGLAALQSLHQELSAYPKPGLVSPVDSGSHSDMDAATFFRSLFSLRGYFREIALAGMGNAPFAALKELGIAAEERMLKATRGVNTHRGAIFNLGLLAAAAGHLRNADLSLQNEALAVVVRERWGEAIRLHGTRLPRISHGSQVAANHGVGGALLEASSGFPHVFKVGLPALQKSLHQGADPNSAAVQCLFALMEVLPDTNLLYRGGEQGLTFAQESARAFLAAGGVHRPGWQLHAGAIHREFVALNLSPGGSADLLAATLFVYRLQS</sequence>
<organism evidence="7 8">
    <name type="scientific">Desulfuromonas soudanensis</name>
    <dbReference type="NCBI Taxonomy" id="1603606"/>
    <lineage>
        <taxon>Bacteria</taxon>
        <taxon>Pseudomonadati</taxon>
        <taxon>Thermodesulfobacteriota</taxon>
        <taxon>Desulfuromonadia</taxon>
        <taxon>Desulfuromonadales</taxon>
        <taxon>Desulfuromonadaceae</taxon>
        <taxon>Desulfuromonas</taxon>
    </lineage>
</organism>
<evidence type="ECO:0000256" key="6">
    <source>
        <dbReference type="SAM" id="MobiDB-lite"/>
    </source>
</evidence>
<protein>
    <recommendedName>
        <fullName evidence="2">triphosphoribosyl-dephospho-CoA synthase</fullName>
        <ecNumber evidence="2">2.4.2.52</ecNumber>
    </recommendedName>
</protein>
<dbReference type="EC" id="2.4.2.52" evidence="2"/>
<dbReference type="HAMAP" id="MF_01883">
    <property type="entry name" value="MdcB"/>
    <property type="match status" value="1"/>
</dbReference>
<reference evidence="7 8" key="1">
    <citation type="submission" date="2015-07" db="EMBL/GenBank/DDBJ databases">
        <title>Isolation and Genomic Characterization of a Novel Halophilic Metal-Reducing Deltaproteobacterium from the Deep Subsurface.</title>
        <authorList>
            <person name="Badalamenti J.P."/>
            <person name="Summers Z.M."/>
            <person name="Gralnick J.A."/>
            <person name="Bond D.R."/>
        </authorList>
    </citation>
    <scope>NUCLEOTIDE SEQUENCE [LARGE SCALE GENOMIC DNA]</scope>
    <source>
        <strain evidence="7 8">WTL</strain>
    </source>
</reference>
<dbReference type="GO" id="GO:0005524">
    <property type="term" value="F:ATP binding"/>
    <property type="evidence" value="ECO:0007669"/>
    <property type="project" value="UniProtKB-KW"/>
</dbReference>
<evidence type="ECO:0000313" key="8">
    <source>
        <dbReference type="Proteomes" id="UP000057158"/>
    </source>
</evidence>
<dbReference type="NCBIfam" id="TIGR03132">
    <property type="entry name" value="malonate_mdcB"/>
    <property type="match status" value="1"/>
</dbReference>
<dbReference type="GO" id="GO:0051191">
    <property type="term" value="P:prosthetic group biosynthetic process"/>
    <property type="evidence" value="ECO:0007669"/>
    <property type="project" value="TreeGrafter"/>
</dbReference>
<dbReference type="EMBL" id="CP010802">
    <property type="protein sequence ID" value="ALC15174.1"/>
    <property type="molecule type" value="Genomic_DNA"/>
</dbReference>
<keyword evidence="5" id="KW-0067">ATP-binding</keyword>
<dbReference type="PANTHER" id="PTHR30201">
    <property type="entry name" value="TRIPHOSPHORIBOSYL-DEPHOSPHO-COA SYNTHASE"/>
    <property type="match status" value="1"/>
</dbReference>
<dbReference type="KEGG" id="des:DSOUD_0379"/>
<dbReference type="STRING" id="1603606.DSOUD_0379"/>
<dbReference type="OrthoDB" id="114886at2"/>
<evidence type="ECO:0000256" key="3">
    <source>
        <dbReference type="ARBA" id="ARBA00022679"/>
    </source>
</evidence>
<dbReference type="Pfam" id="PF01874">
    <property type="entry name" value="CitG"/>
    <property type="match status" value="1"/>
</dbReference>
<evidence type="ECO:0000256" key="4">
    <source>
        <dbReference type="ARBA" id="ARBA00022741"/>
    </source>
</evidence>
<keyword evidence="3" id="KW-0808">Transferase</keyword>
<evidence type="ECO:0000256" key="1">
    <source>
        <dbReference type="ARBA" id="ARBA00001210"/>
    </source>
</evidence>
<dbReference type="GO" id="GO:0046917">
    <property type="term" value="F:triphosphoribosyl-dephospho-CoA synthase activity"/>
    <property type="evidence" value="ECO:0007669"/>
    <property type="project" value="UniProtKB-EC"/>
</dbReference>
<feature type="region of interest" description="Disordered" evidence="6">
    <location>
        <begin position="1"/>
        <end position="22"/>
    </location>
</feature>
<proteinExistence type="inferred from homology"/>
<dbReference type="Proteomes" id="UP000057158">
    <property type="component" value="Chromosome"/>
</dbReference>
<dbReference type="PATRIC" id="fig|1603606.3.peg.412"/>
<comment type="catalytic activity">
    <reaction evidence="1">
        <text>3'-dephospho-CoA + ATP = 2'-(5''-triphospho-alpha-D-ribosyl)-3'-dephospho-CoA + adenine</text>
        <dbReference type="Rhea" id="RHEA:15117"/>
        <dbReference type="ChEBI" id="CHEBI:16708"/>
        <dbReference type="ChEBI" id="CHEBI:30616"/>
        <dbReference type="ChEBI" id="CHEBI:57328"/>
        <dbReference type="ChEBI" id="CHEBI:61378"/>
        <dbReference type="EC" id="2.4.2.52"/>
    </reaction>
</comment>
<dbReference type="Gene3D" id="1.10.4200.10">
    <property type="entry name" value="Triphosphoribosyl-dephospho-CoA protein"/>
    <property type="match status" value="1"/>
</dbReference>
<gene>
    <name evidence="7" type="primary">citG</name>
    <name evidence="7" type="ORF">DSOUD_0379</name>
</gene>
<dbReference type="InterPro" id="IPR002736">
    <property type="entry name" value="CitG"/>
</dbReference>
<evidence type="ECO:0000256" key="5">
    <source>
        <dbReference type="ARBA" id="ARBA00022840"/>
    </source>
</evidence>
<dbReference type="InterPro" id="IPR017555">
    <property type="entry name" value="TriPribosyl-deP-CoA_syn"/>
</dbReference>
<evidence type="ECO:0000313" key="7">
    <source>
        <dbReference type="EMBL" id="ALC15174.1"/>
    </source>
</evidence>
<dbReference type="RefSeq" id="WP_082351009.1">
    <property type="nucleotide sequence ID" value="NZ_CP010802.1"/>
</dbReference>
<keyword evidence="8" id="KW-1185">Reference proteome</keyword>
<name>A0A0M5IKC7_9BACT</name>
<dbReference type="AlphaFoldDB" id="A0A0M5IKC7"/>